<accession>A0A521EIU0</accession>
<organism evidence="1 2">
    <name type="scientific">Pedobacter westerhofensis</name>
    <dbReference type="NCBI Taxonomy" id="425512"/>
    <lineage>
        <taxon>Bacteria</taxon>
        <taxon>Pseudomonadati</taxon>
        <taxon>Bacteroidota</taxon>
        <taxon>Sphingobacteriia</taxon>
        <taxon>Sphingobacteriales</taxon>
        <taxon>Sphingobacteriaceae</taxon>
        <taxon>Pedobacter</taxon>
    </lineage>
</organism>
<keyword evidence="2" id="KW-1185">Reference proteome</keyword>
<proteinExistence type="predicted"/>
<evidence type="ECO:0000313" key="1">
    <source>
        <dbReference type="EMBL" id="SMO83839.1"/>
    </source>
</evidence>
<protein>
    <submittedName>
        <fullName evidence="1">Uncharacterized protein</fullName>
    </submittedName>
</protein>
<evidence type="ECO:0000313" key="2">
    <source>
        <dbReference type="Proteomes" id="UP000320300"/>
    </source>
</evidence>
<dbReference type="Proteomes" id="UP000320300">
    <property type="component" value="Unassembled WGS sequence"/>
</dbReference>
<dbReference type="AlphaFoldDB" id="A0A521EIU0"/>
<dbReference type="EMBL" id="FXTN01000008">
    <property type="protein sequence ID" value="SMO83839.1"/>
    <property type="molecule type" value="Genomic_DNA"/>
</dbReference>
<dbReference type="OrthoDB" id="794736at2"/>
<dbReference type="RefSeq" id="WP_142529349.1">
    <property type="nucleotide sequence ID" value="NZ_CBCSJO010000008.1"/>
</dbReference>
<gene>
    <name evidence="1" type="ORF">SAMN06265348_108204</name>
</gene>
<sequence length="115" mass="12471">MIRFSPDSDALVFTGVDPAGLYQLKNTPNIDTAYSDIISVLELPSEDDSTGVEQSFAGKVVVGDSVIVFHPHVSFAKGKSYLVISFLNAKFGNAGMMLTGKLDHKVKPQEVILKR</sequence>
<name>A0A521EIU0_9SPHI</name>
<reference evidence="1 2" key="1">
    <citation type="submission" date="2017-05" db="EMBL/GenBank/DDBJ databases">
        <authorList>
            <person name="Varghese N."/>
            <person name="Submissions S."/>
        </authorList>
    </citation>
    <scope>NUCLEOTIDE SEQUENCE [LARGE SCALE GENOMIC DNA]</scope>
    <source>
        <strain evidence="1 2">DSM 19036</strain>
    </source>
</reference>